<organism evidence="2 3">
    <name type="scientific">Symbiodinium pilosum</name>
    <name type="common">Dinoflagellate</name>
    <dbReference type="NCBI Taxonomy" id="2952"/>
    <lineage>
        <taxon>Eukaryota</taxon>
        <taxon>Sar</taxon>
        <taxon>Alveolata</taxon>
        <taxon>Dinophyceae</taxon>
        <taxon>Suessiales</taxon>
        <taxon>Symbiodiniaceae</taxon>
        <taxon>Symbiodinium</taxon>
    </lineage>
</organism>
<keyword evidence="3" id="KW-1185">Reference proteome</keyword>
<feature type="non-terminal residue" evidence="2">
    <location>
        <position position="177"/>
    </location>
</feature>
<evidence type="ECO:0000256" key="1">
    <source>
        <dbReference type="SAM" id="MobiDB-lite"/>
    </source>
</evidence>
<dbReference type="AlphaFoldDB" id="A0A812TLQ8"/>
<gene>
    <name evidence="2" type="ORF">SPIL2461_LOCUS13885</name>
</gene>
<reference evidence="2" key="1">
    <citation type="submission" date="2021-02" db="EMBL/GenBank/DDBJ databases">
        <authorList>
            <person name="Dougan E. K."/>
            <person name="Rhodes N."/>
            <person name="Thang M."/>
            <person name="Chan C."/>
        </authorList>
    </citation>
    <scope>NUCLEOTIDE SEQUENCE</scope>
</reference>
<comment type="caution">
    <text evidence="2">The sequence shown here is derived from an EMBL/GenBank/DDBJ whole genome shotgun (WGS) entry which is preliminary data.</text>
</comment>
<accession>A0A812TLQ8</accession>
<feature type="region of interest" description="Disordered" evidence="1">
    <location>
        <begin position="143"/>
        <end position="177"/>
    </location>
</feature>
<proteinExistence type="predicted"/>
<dbReference type="EMBL" id="CAJNIZ010031113">
    <property type="protein sequence ID" value="CAE7528120.1"/>
    <property type="molecule type" value="Genomic_DNA"/>
</dbReference>
<evidence type="ECO:0000313" key="2">
    <source>
        <dbReference type="EMBL" id="CAE7528120.1"/>
    </source>
</evidence>
<sequence>FLIVQFLQYYHYIFASVQAFIVLLTAREELCTLGLRRLIKALKDSLHYGLRTDDFLRLGQSERIIEGPLSLMLLVYTSFYMSSDTFAYITALFSMFMSTSSVAKGCYYHLDLALDSLSAAQTASDAEEVLVYPEVGAAREEHACSDKSPEVLPESGEAPCHEAESGTTASSKQLVSL</sequence>
<dbReference type="OrthoDB" id="413734at2759"/>
<feature type="compositionally biased region" description="Polar residues" evidence="1">
    <location>
        <begin position="165"/>
        <end position="177"/>
    </location>
</feature>
<protein>
    <submittedName>
        <fullName evidence="2">Uncharacterized protein</fullName>
    </submittedName>
</protein>
<evidence type="ECO:0000313" key="3">
    <source>
        <dbReference type="Proteomes" id="UP000649617"/>
    </source>
</evidence>
<name>A0A812TLQ8_SYMPI</name>
<dbReference type="Proteomes" id="UP000649617">
    <property type="component" value="Unassembled WGS sequence"/>
</dbReference>